<evidence type="ECO:0000313" key="3">
    <source>
        <dbReference type="EMBL" id="MFC3074738.1"/>
    </source>
</evidence>
<evidence type="ECO:0000256" key="1">
    <source>
        <dbReference type="SAM" id="MobiDB-lite"/>
    </source>
</evidence>
<proteinExistence type="predicted"/>
<comment type="caution">
    <text evidence="3">The sequence shown here is derived from an EMBL/GenBank/DDBJ whole genome shotgun (WGS) entry which is preliminary data.</text>
</comment>
<keyword evidence="2" id="KW-0732">Signal</keyword>
<accession>A0ABV7DKI6</accession>
<reference evidence="4" key="1">
    <citation type="journal article" date="2019" name="Int. J. Syst. Evol. Microbiol.">
        <title>The Global Catalogue of Microorganisms (GCM) 10K type strain sequencing project: providing services to taxonomists for standard genome sequencing and annotation.</title>
        <authorList>
            <consortium name="The Broad Institute Genomics Platform"/>
            <consortium name="The Broad Institute Genome Sequencing Center for Infectious Disease"/>
            <person name="Wu L."/>
            <person name="Ma J."/>
        </authorList>
    </citation>
    <scope>NUCLEOTIDE SEQUENCE [LARGE SCALE GENOMIC DNA]</scope>
    <source>
        <strain evidence="4">KCTC 52677</strain>
    </source>
</reference>
<evidence type="ECO:0000256" key="2">
    <source>
        <dbReference type="SAM" id="SignalP"/>
    </source>
</evidence>
<protein>
    <submittedName>
        <fullName evidence="3">Uncharacterized protein</fullName>
    </submittedName>
</protein>
<dbReference type="Proteomes" id="UP001595377">
    <property type="component" value="Unassembled WGS sequence"/>
</dbReference>
<sequence>MNRTTLLLAALLAATPAAGQSRVVCDTASGACAAADGTRENFTGNRRGTAGTLGNRNFEIDAESHGQASGHIGGRAISNQRARPGIAGGHIGATQSRCYADGNGNTYCQ</sequence>
<keyword evidence="4" id="KW-1185">Reference proteome</keyword>
<feature type="region of interest" description="Disordered" evidence="1">
    <location>
        <begin position="64"/>
        <end position="85"/>
    </location>
</feature>
<feature type="chain" id="PRO_5045416182" evidence="2">
    <location>
        <begin position="20"/>
        <end position="109"/>
    </location>
</feature>
<gene>
    <name evidence="3" type="ORF">ACFOHH_16625</name>
</gene>
<organism evidence="3 4">
    <name type="scientific">Shinella pollutisoli</name>
    <dbReference type="NCBI Taxonomy" id="2250594"/>
    <lineage>
        <taxon>Bacteria</taxon>
        <taxon>Pseudomonadati</taxon>
        <taxon>Pseudomonadota</taxon>
        <taxon>Alphaproteobacteria</taxon>
        <taxon>Hyphomicrobiales</taxon>
        <taxon>Rhizobiaceae</taxon>
        <taxon>Shinella</taxon>
    </lineage>
</organism>
<evidence type="ECO:0000313" key="4">
    <source>
        <dbReference type="Proteomes" id="UP001595377"/>
    </source>
</evidence>
<dbReference type="RefSeq" id="WP_257315258.1">
    <property type="nucleotide sequence ID" value="NZ_JANFDG010000010.1"/>
</dbReference>
<name>A0ABV7DKI6_9HYPH</name>
<dbReference type="EMBL" id="JBHRSP010000026">
    <property type="protein sequence ID" value="MFC3074738.1"/>
    <property type="molecule type" value="Genomic_DNA"/>
</dbReference>
<feature type="signal peptide" evidence="2">
    <location>
        <begin position="1"/>
        <end position="19"/>
    </location>
</feature>